<dbReference type="Gene3D" id="1.20.1250.20">
    <property type="entry name" value="MFS general substrate transporter like domains"/>
    <property type="match status" value="1"/>
</dbReference>
<dbReference type="SUPFAM" id="SSF46785">
    <property type="entry name" value="Winged helix' DNA-binding domain"/>
    <property type="match status" value="1"/>
</dbReference>
<feature type="domain" description="PCI" evidence="13">
    <location>
        <begin position="735"/>
        <end position="903"/>
    </location>
</feature>
<dbReference type="Proteomes" id="UP000777438">
    <property type="component" value="Unassembled WGS sequence"/>
</dbReference>
<feature type="transmembrane region" description="Helical" evidence="12">
    <location>
        <begin position="232"/>
        <end position="251"/>
    </location>
</feature>
<feature type="region of interest" description="Disordered" evidence="11">
    <location>
        <begin position="1"/>
        <end position="23"/>
    </location>
</feature>
<dbReference type="InterPro" id="IPR036390">
    <property type="entry name" value="WH_DNA-bd_sf"/>
</dbReference>
<organism evidence="14 15">
    <name type="scientific">Thelonectria olida</name>
    <dbReference type="NCBI Taxonomy" id="1576542"/>
    <lineage>
        <taxon>Eukaryota</taxon>
        <taxon>Fungi</taxon>
        <taxon>Dikarya</taxon>
        <taxon>Ascomycota</taxon>
        <taxon>Pezizomycotina</taxon>
        <taxon>Sordariomycetes</taxon>
        <taxon>Hypocreomycetidae</taxon>
        <taxon>Hypocreales</taxon>
        <taxon>Nectriaceae</taxon>
        <taxon>Thelonectria</taxon>
    </lineage>
</organism>
<dbReference type="EMBL" id="JAGPYM010000018">
    <property type="protein sequence ID" value="KAH6885246.1"/>
    <property type="molecule type" value="Genomic_DNA"/>
</dbReference>
<comment type="caution">
    <text evidence="14">The sequence shown here is derived from an EMBL/GenBank/DDBJ whole genome shotgun (WGS) entry which is preliminary data.</text>
</comment>
<dbReference type="AlphaFoldDB" id="A0A9P8W1F3"/>
<name>A0A9P8W1F3_9HYPO</name>
<sequence>MDADSDSDSSYHDNDHVVPCEESPLLPTDLPPDIIPSKSIRRRVLLMSVLFLVIVEVGQFIMEAPLQKIMEDVICRNYYADHALRTPRIQDNRCKSNHVQEKLAMVRGWTFALQMSTPLVAQFPYGIIADKYGRRIVLFLAVLGCSLQGAWVMMVLLFPDTFNIWAMLPGSLFYLIGGGGSMAAAMVWTIVADVVPVAERTSTFFQLTAISLSINVVVNPFSALLLRYDPWIAMWLSLGCDIVGMVSIALIPETLTLRRKADERRRHEHAEAQGGEDGEHYEPIHNDVGWRSFKSFKSVKELVLKQVWFTVKNDMKHVWRFIFASKDIVLLILAASSVLPIRLIVGNILLQYMTKRFDWEWSTATFVSNAGNLATVASLLIFLPIGSLLLTKRYHYDPLHKDLALSRVSSIFMVVGMFLMAFAPVPWFFVTSLVIMSLGNGLSALCRALLNAVIEPHTLATLNTTVGLVEMLMALWSGPAMGWLLSKGMKLEGLTLPRYDFEYEEDDDDESGDVDIENKYYNAKQLKLSDPQDAIAEFLGIPPLEEEKGEWGFKGLKQAIKLEYKLGQFDKAAEHYAELLTYVKAAVTRNYSEKSINNMLDYIEKGVNGPESIRCMEQFYSLTLDSLKSTNNERLWLKTNIKLAKLLLDRKEYTAVTKKLRELHKTCQREDGSDDPSKGTYSLEIYALEIQMFAETKNNKQLKVLYQRALKVKSAVPHPRIMGIIRECGGKMHMSEENWKEAQSDFFESFRNYDEAGSLQRIQVLKYLLLTTMLMKSTINPFDSQETKPYKTDPRISAMTELVDAYQRDDVHSYEKVLQRNQGILDDPFIAENIDEVTRNMRTKGVIKLIAPYTRMKLAWIAKQLKISAPEVQDILSFLIVDGKINGRINQQDGVLEITSNADSERVESLQDLTNAISDLFTTLFKDGDGFRASDGFGAEEQGVELPGMPIGKGPSRGASSRGGKKLKGVWP</sequence>
<comment type="similarity">
    <text evidence="4">Belongs to the CSN2 family.</text>
</comment>
<dbReference type="Pfam" id="PF01399">
    <property type="entry name" value="PCI"/>
    <property type="match status" value="1"/>
</dbReference>
<feature type="region of interest" description="Disordered" evidence="11">
    <location>
        <begin position="941"/>
        <end position="972"/>
    </location>
</feature>
<evidence type="ECO:0000256" key="4">
    <source>
        <dbReference type="ARBA" id="ARBA00009318"/>
    </source>
</evidence>
<feature type="compositionally biased region" description="Basic residues" evidence="11">
    <location>
        <begin position="963"/>
        <end position="972"/>
    </location>
</feature>
<evidence type="ECO:0000256" key="2">
    <source>
        <dbReference type="ARBA" id="ARBA00004141"/>
    </source>
</evidence>
<dbReference type="InterPro" id="IPR036259">
    <property type="entry name" value="MFS_trans_sf"/>
</dbReference>
<evidence type="ECO:0000256" key="10">
    <source>
        <dbReference type="ARBA" id="ARBA00023242"/>
    </source>
</evidence>
<feature type="transmembrane region" description="Helical" evidence="12">
    <location>
        <begin position="44"/>
        <end position="62"/>
    </location>
</feature>
<evidence type="ECO:0000256" key="5">
    <source>
        <dbReference type="ARBA" id="ARBA00011098"/>
    </source>
</evidence>
<feature type="transmembrane region" description="Helical" evidence="12">
    <location>
        <begin position="171"/>
        <end position="192"/>
    </location>
</feature>
<reference evidence="14 15" key="1">
    <citation type="journal article" date="2021" name="Nat. Commun.">
        <title>Genetic determinants of endophytism in the Arabidopsis root mycobiome.</title>
        <authorList>
            <person name="Mesny F."/>
            <person name="Miyauchi S."/>
            <person name="Thiergart T."/>
            <person name="Pickel B."/>
            <person name="Atanasova L."/>
            <person name="Karlsson M."/>
            <person name="Huettel B."/>
            <person name="Barry K.W."/>
            <person name="Haridas S."/>
            <person name="Chen C."/>
            <person name="Bauer D."/>
            <person name="Andreopoulos W."/>
            <person name="Pangilinan J."/>
            <person name="LaButti K."/>
            <person name="Riley R."/>
            <person name="Lipzen A."/>
            <person name="Clum A."/>
            <person name="Drula E."/>
            <person name="Henrissat B."/>
            <person name="Kohler A."/>
            <person name="Grigoriev I.V."/>
            <person name="Martin F.M."/>
            <person name="Hacquard S."/>
        </authorList>
    </citation>
    <scope>NUCLEOTIDE SEQUENCE [LARGE SCALE GENOMIC DNA]</scope>
    <source>
        <strain evidence="14 15">MPI-CAGE-CH-0241</strain>
    </source>
</reference>
<dbReference type="Gene3D" id="1.25.40.570">
    <property type="match status" value="1"/>
</dbReference>
<dbReference type="InterPro" id="IPR050871">
    <property type="entry name" value="26S_Proteasome/COP9_Components"/>
</dbReference>
<feature type="transmembrane region" description="Helical" evidence="12">
    <location>
        <begin position="204"/>
        <end position="226"/>
    </location>
</feature>
<feature type="transmembrane region" description="Helical" evidence="12">
    <location>
        <begin position="403"/>
        <end position="422"/>
    </location>
</feature>
<gene>
    <name evidence="14" type="ORF">B0T10DRAFT_530894</name>
</gene>
<evidence type="ECO:0000313" key="15">
    <source>
        <dbReference type="Proteomes" id="UP000777438"/>
    </source>
</evidence>
<keyword evidence="15" id="KW-1185">Reference proteome</keyword>
<keyword evidence="7" id="KW-0963">Cytoplasm</keyword>
<keyword evidence="12" id="KW-1133">Transmembrane helix</keyword>
<evidence type="ECO:0000256" key="9">
    <source>
        <dbReference type="ARBA" id="ARBA00023180"/>
    </source>
</evidence>
<keyword evidence="8" id="KW-0736">Signalosome</keyword>
<feature type="transmembrane region" description="Helical" evidence="12">
    <location>
        <begin position="370"/>
        <end position="391"/>
    </location>
</feature>
<evidence type="ECO:0000259" key="13">
    <source>
        <dbReference type="PROSITE" id="PS50250"/>
    </source>
</evidence>
<dbReference type="SUPFAM" id="SSF103473">
    <property type="entry name" value="MFS general substrate transporter"/>
    <property type="match status" value="1"/>
</dbReference>
<dbReference type="FunFam" id="1.25.40.570:FF:000006">
    <property type="entry name" value="COP9 signalosome complex subunit 2"/>
    <property type="match status" value="1"/>
</dbReference>
<evidence type="ECO:0000256" key="1">
    <source>
        <dbReference type="ARBA" id="ARBA00004123"/>
    </source>
</evidence>
<dbReference type="Pfam" id="PF07690">
    <property type="entry name" value="MFS_1"/>
    <property type="match status" value="1"/>
</dbReference>
<comment type="subunit">
    <text evidence="5">Component of the COP9 signalosome (CSN) complex.</text>
</comment>
<feature type="transmembrane region" description="Helical" evidence="12">
    <location>
        <begin position="136"/>
        <end position="159"/>
    </location>
</feature>
<evidence type="ECO:0000313" key="14">
    <source>
        <dbReference type="EMBL" id="KAH6885246.1"/>
    </source>
</evidence>
<dbReference type="GO" id="GO:0008180">
    <property type="term" value="C:COP9 signalosome"/>
    <property type="evidence" value="ECO:0007669"/>
    <property type="project" value="UniProtKB-KW"/>
</dbReference>
<protein>
    <recommendedName>
        <fullName evidence="6">COP9 signalosome complex subunit 2</fullName>
    </recommendedName>
</protein>
<dbReference type="GO" id="GO:0016020">
    <property type="term" value="C:membrane"/>
    <property type="evidence" value="ECO:0007669"/>
    <property type="project" value="UniProtKB-SubCell"/>
</dbReference>
<dbReference type="GO" id="GO:0022857">
    <property type="term" value="F:transmembrane transporter activity"/>
    <property type="evidence" value="ECO:0007669"/>
    <property type="project" value="InterPro"/>
</dbReference>
<evidence type="ECO:0000256" key="6">
    <source>
        <dbReference type="ARBA" id="ARBA00014879"/>
    </source>
</evidence>
<dbReference type="InterPro" id="IPR000717">
    <property type="entry name" value="PCI_dom"/>
</dbReference>
<keyword evidence="12" id="KW-0472">Membrane</keyword>
<proteinExistence type="inferred from homology"/>
<feature type="transmembrane region" description="Helical" evidence="12">
    <location>
        <begin position="328"/>
        <end position="350"/>
    </location>
</feature>
<dbReference type="PANTHER" id="PTHR10678">
    <property type="entry name" value="26S PROTEASOME NON-ATPASE REGULATORY SUBUNIT 11/COP9 SIGNALOSOME COMPLEX SUBUNIT 2"/>
    <property type="match status" value="1"/>
</dbReference>
<dbReference type="GO" id="GO:0005737">
    <property type="term" value="C:cytoplasm"/>
    <property type="evidence" value="ECO:0007669"/>
    <property type="project" value="UniProtKB-SubCell"/>
</dbReference>
<feature type="transmembrane region" description="Helical" evidence="12">
    <location>
        <begin position="111"/>
        <end position="129"/>
    </location>
</feature>
<dbReference type="CDD" id="cd06174">
    <property type="entry name" value="MFS"/>
    <property type="match status" value="1"/>
</dbReference>
<evidence type="ECO:0000256" key="11">
    <source>
        <dbReference type="SAM" id="MobiDB-lite"/>
    </source>
</evidence>
<accession>A0A9P8W1F3</accession>
<comment type="subcellular location">
    <subcellularLocation>
        <location evidence="3">Cytoplasm</location>
    </subcellularLocation>
    <subcellularLocation>
        <location evidence="2">Membrane</location>
        <topology evidence="2">Multi-pass membrane protein</topology>
    </subcellularLocation>
    <subcellularLocation>
        <location evidence="1">Nucleus</location>
    </subcellularLocation>
</comment>
<keyword evidence="12" id="KW-0812">Transmembrane</keyword>
<dbReference type="InterPro" id="IPR011701">
    <property type="entry name" value="MFS"/>
</dbReference>
<evidence type="ECO:0000256" key="7">
    <source>
        <dbReference type="ARBA" id="ARBA00022490"/>
    </source>
</evidence>
<feature type="compositionally biased region" description="Basic and acidic residues" evidence="11">
    <location>
        <begin position="9"/>
        <end position="19"/>
    </location>
</feature>
<evidence type="ECO:0000256" key="3">
    <source>
        <dbReference type="ARBA" id="ARBA00004496"/>
    </source>
</evidence>
<dbReference type="OrthoDB" id="194139at2759"/>
<dbReference type="SMART" id="SM00088">
    <property type="entry name" value="PINT"/>
    <property type="match status" value="1"/>
</dbReference>
<dbReference type="PROSITE" id="PS50250">
    <property type="entry name" value="PCI"/>
    <property type="match status" value="1"/>
</dbReference>
<keyword evidence="9" id="KW-0325">Glycoprotein</keyword>
<dbReference type="SMART" id="SM00753">
    <property type="entry name" value="PAM"/>
    <property type="match status" value="1"/>
</dbReference>
<evidence type="ECO:0000256" key="12">
    <source>
        <dbReference type="SAM" id="Phobius"/>
    </source>
</evidence>
<evidence type="ECO:0000256" key="8">
    <source>
        <dbReference type="ARBA" id="ARBA00022790"/>
    </source>
</evidence>
<keyword evidence="10" id="KW-0539">Nucleus</keyword>